<sequence length="119" mass="13591">MYATLITITPIIPWLQHNYMLSHALKAAGLNYRICASSHMGRNGTETHNGIKSLLRPHRLRFYSSQRSNTMTQPSSWTHCANGYDDDESLAILSINDGQDNQCFELKMAFYRGVAVWLR</sequence>
<dbReference type="AlphaFoldDB" id="A0A165X7S6"/>
<organism evidence="1 2">
    <name type="scientific">Athelia psychrophila</name>
    <dbReference type="NCBI Taxonomy" id="1759441"/>
    <lineage>
        <taxon>Eukaryota</taxon>
        <taxon>Fungi</taxon>
        <taxon>Dikarya</taxon>
        <taxon>Basidiomycota</taxon>
        <taxon>Agaricomycotina</taxon>
        <taxon>Agaricomycetes</taxon>
        <taxon>Agaricomycetidae</taxon>
        <taxon>Atheliales</taxon>
        <taxon>Atheliaceae</taxon>
        <taxon>Athelia</taxon>
    </lineage>
</organism>
<keyword evidence="2" id="KW-1185">Reference proteome</keyword>
<reference evidence="1 2" key="1">
    <citation type="journal article" date="2016" name="Mol. Biol. Evol.">
        <title>Comparative Genomics of Early-Diverging Mushroom-Forming Fungi Provides Insights into the Origins of Lignocellulose Decay Capabilities.</title>
        <authorList>
            <person name="Nagy L.G."/>
            <person name="Riley R."/>
            <person name="Tritt A."/>
            <person name="Adam C."/>
            <person name="Daum C."/>
            <person name="Floudas D."/>
            <person name="Sun H."/>
            <person name="Yadav J.S."/>
            <person name="Pangilinan J."/>
            <person name="Larsson K.H."/>
            <person name="Matsuura K."/>
            <person name="Barry K."/>
            <person name="Labutti K."/>
            <person name="Kuo R."/>
            <person name="Ohm R.A."/>
            <person name="Bhattacharya S.S."/>
            <person name="Shirouzu T."/>
            <person name="Yoshinaga Y."/>
            <person name="Martin F.M."/>
            <person name="Grigoriev I.V."/>
            <person name="Hibbett D.S."/>
        </authorList>
    </citation>
    <scope>NUCLEOTIDE SEQUENCE [LARGE SCALE GENOMIC DNA]</scope>
    <source>
        <strain evidence="1 2">CBS 109695</strain>
    </source>
</reference>
<protein>
    <submittedName>
        <fullName evidence="1">Uncharacterized protein</fullName>
    </submittedName>
</protein>
<gene>
    <name evidence="1" type="ORF">FIBSPDRAFT_939074</name>
</gene>
<proteinExistence type="predicted"/>
<evidence type="ECO:0000313" key="2">
    <source>
        <dbReference type="Proteomes" id="UP000076532"/>
    </source>
</evidence>
<accession>A0A165X7S6</accession>
<dbReference type="Proteomes" id="UP000076532">
    <property type="component" value="Unassembled WGS sequence"/>
</dbReference>
<evidence type="ECO:0000313" key="1">
    <source>
        <dbReference type="EMBL" id="KZP08290.1"/>
    </source>
</evidence>
<dbReference type="EMBL" id="KV417725">
    <property type="protein sequence ID" value="KZP08290.1"/>
    <property type="molecule type" value="Genomic_DNA"/>
</dbReference>
<name>A0A165X7S6_9AGAM</name>